<accession>A0A2A8CYV9</accession>
<evidence type="ECO:0000256" key="8">
    <source>
        <dbReference type="SAM" id="MobiDB-lite"/>
    </source>
</evidence>
<dbReference type="NCBIfam" id="TIGR04183">
    <property type="entry name" value="Por_Secre_tail"/>
    <property type="match status" value="1"/>
</dbReference>
<feature type="active site" description="Charge relay system" evidence="5 6">
    <location>
        <position position="587"/>
    </location>
</feature>
<evidence type="ECO:0000313" key="12">
    <source>
        <dbReference type="Proteomes" id="UP000220102"/>
    </source>
</evidence>
<keyword evidence="3 6" id="KW-0378">Hydrolase</keyword>
<gene>
    <name evidence="11" type="ORF">CRI94_06860</name>
</gene>
<evidence type="ECO:0000256" key="7">
    <source>
        <dbReference type="RuleBase" id="RU003355"/>
    </source>
</evidence>
<dbReference type="EMBL" id="PDEQ01000003">
    <property type="protein sequence ID" value="PEN13783.1"/>
    <property type="molecule type" value="Genomic_DNA"/>
</dbReference>
<evidence type="ECO:0000259" key="9">
    <source>
        <dbReference type="Pfam" id="PF00082"/>
    </source>
</evidence>
<evidence type="ECO:0000313" key="11">
    <source>
        <dbReference type="EMBL" id="PEN13783.1"/>
    </source>
</evidence>
<dbReference type="AlphaFoldDB" id="A0A2A8CYV9"/>
<dbReference type="GO" id="GO:0006508">
    <property type="term" value="P:proteolysis"/>
    <property type="evidence" value="ECO:0007669"/>
    <property type="project" value="UniProtKB-KW"/>
</dbReference>
<dbReference type="PANTHER" id="PTHR43806">
    <property type="entry name" value="PEPTIDASE S8"/>
    <property type="match status" value="1"/>
</dbReference>
<dbReference type="InterPro" id="IPR023828">
    <property type="entry name" value="Peptidase_S8_Ser-AS"/>
</dbReference>
<sequence>MKRFATVFLLVVLGVFVGLRPAAGQDLTAEQVAKLDGRLRSVVAHAVPSAGLPQDQAPAVAPITDARKNAPARYRVVLRTSAGEALRAAGMPIQTALSRVSTARLTPRQMVDLVRRDDVSAIHAAIQNEPHNDEAAGLSGIRALNNGRLNNTNYTGAGVASCVIDSGVDFTHRDFREIADPSKSRILSIWDQTLSAQSGESTPTSYSYGVEYTKADIEDEIDGSPAGYIRQKDTSGHGTHVAGTMAGNGGADPEGRYVGMAPESSMIVVKTDFSSTGIIDAANYCSTVATSNGMPVVANLSLGTDYGPHDGTLDQDIGLSDWATAAPGRAAIASAGNSADNGQHLTGTIAGGASKTIEVDIPGTYEPEPGTNNDVLGIDFWFDGVPNVDFTVTTPNGHTGSMSFGSNNSVDTPEGEIQFFQGISQENGDYEVVFQLADAEQGTQESDTLTAGTLTIEITNNETSSASYHGWRYRDGVGTTLPAGDGAFTIGSPGSALEVIAAGSYVHQWVWCSESDGCLHTVDRGSPNRGDDVSSFSSVGPLRNVSQTKPDVAAPGEMTPSSYSSDYSTSGFYVADGGKHRFSRGTSMSAPVVAGAAVLLLQENPGLTSGQIREALQSGASTDAFTGSVPNDTWGFGKLDAIGAMNYVIDASASYSREVIAYDDWSSSETPISAGSAPVAVRFEASSSGVLSGVLFHTAKSNAVTGPISVEVWSDDGSGFPDQKVSQTVTTPAGSVQNYSWNYVDFAGAGFEPEAGTPYHIVVSAASGDDLQLVSSTQSVDGRSSIRSGGTWDGVSSDLRIRPIVTSTEVSGQLPVELSGFSGHVDEDRVILTWNTLSEATNDGFVVEHAREGGSFSRIGFVDGAGTTRERQSYSYTTRACDAGTHRFRLRQVDVDGTSTLGPETTVVIGLQQPYVLSQVAPNPVRDRATLTLEVKKQQEVRAELFNVLGQRVRVLHDGAINPGSEQTISVNSADLASGIYFVRVKGETFSETRKFVRVR</sequence>
<comment type="similarity">
    <text evidence="1 6 7">Belongs to the peptidase S8 family.</text>
</comment>
<evidence type="ECO:0000256" key="4">
    <source>
        <dbReference type="ARBA" id="ARBA00022825"/>
    </source>
</evidence>
<dbReference type="InterPro" id="IPR000209">
    <property type="entry name" value="Peptidase_S8/S53_dom"/>
</dbReference>
<dbReference type="PROSITE" id="PS00138">
    <property type="entry name" value="SUBTILASE_SER"/>
    <property type="match status" value="1"/>
</dbReference>
<keyword evidence="12" id="KW-1185">Reference proteome</keyword>
<evidence type="ECO:0000256" key="2">
    <source>
        <dbReference type="ARBA" id="ARBA00022670"/>
    </source>
</evidence>
<feature type="domain" description="Peptidase S8/S53" evidence="9">
    <location>
        <begin position="156"/>
        <end position="636"/>
    </location>
</feature>
<dbReference type="Gene3D" id="2.60.120.1290">
    <property type="match status" value="1"/>
</dbReference>
<dbReference type="PROSITE" id="PS51892">
    <property type="entry name" value="SUBTILASE"/>
    <property type="match status" value="1"/>
</dbReference>
<feature type="domain" description="Secretion system C-terminal sorting" evidence="10">
    <location>
        <begin position="922"/>
        <end position="997"/>
    </location>
</feature>
<dbReference type="PANTHER" id="PTHR43806:SF11">
    <property type="entry name" value="CEREVISIN-RELATED"/>
    <property type="match status" value="1"/>
</dbReference>
<dbReference type="InterPro" id="IPR050131">
    <property type="entry name" value="Peptidase_S8_subtilisin-like"/>
</dbReference>
<dbReference type="PROSITE" id="PS00136">
    <property type="entry name" value="SUBTILASE_ASP"/>
    <property type="match status" value="1"/>
</dbReference>
<dbReference type="RefSeq" id="WP_098074946.1">
    <property type="nucleotide sequence ID" value="NZ_PDEQ01000003.1"/>
</dbReference>
<dbReference type="PRINTS" id="PR00723">
    <property type="entry name" value="SUBTILISIN"/>
</dbReference>
<organism evidence="11 12">
    <name type="scientific">Longibacter salinarum</name>
    <dbReference type="NCBI Taxonomy" id="1850348"/>
    <lineage>
        <taxon>Bacteria</taxon>
        <taxon>Pseudomonadati</taxon>
        <taxon>Rhodothermota</taxon>
        <taxon>Rhodothermia</taxon>
        <taxon>Rhodothermales</taxon>
        <taxon>Salisaetaceae</taxon>
        <taxon>Longibacter</taxon>
    </lineage>
</organism>
<keyword evidence="4 6" id="KW-0720">Serine protease</keyword>
<protein>
    <recommendedName>
        <fullName evidence="13">Peptidase S8</fullName>
    </recommendedName>
</protein>
<evidence type="ECO:0008006" key="13">
    <source>
        <dbReference type="Google" id="ProtNLM"/>
    </source>
</evidence>
<feature type="active site" description="Charge relay system" evidence="5 6">
    <location>
        <position position="237"/>
    </location>
</feature>
<proteinExistence type="inferred from homology"/>
<evidence type="ECO:0000259" key="10">
    <source>
        <dbReference type="Pfam" id="PF18962"/>
    </source>
</evidence>
<comment type="caution">
    <text evidence="11">The sequence shown here is derived from an EMBL/GenBank/DDBJ whole genome shotgun (WGS) entry which is preliminary data.</text>
</comment>
<dbReference type="Proteomes" id="UP000220102">
    <property type="component" value="Unassembled WGS sequence"/>
</dbReference>
<dbReference type="Pfam" id="PF18962">
    <property type="entry name" value="Por_Secre_tail"/>
    <property type="match status" value="1"/>
</dbReference>
<keyword evidence="2 6" id="KW-0645">Protease</keyword>
<dbReference type="SUPFAM" id="SSF52743">
    <property type="entry name" value="Subtilisin-like"/>
    <property type="match status" value="1"/>
</dbReference>
<dbReference type="InterPro" id="IPR022398">
    <property type="entry name" value="Peptidase_S8_His-AS"/>
</dbReference>
<dbReference type="InterPro" id="IPR023827">
    <property type="entry name" value="Peptidase_S8_Asp-AS"/>
</dbReference>
<evidence type="ECO:0000256" key="6">
    <source>
        <dbReference type="PROSITE-ProRule" id="PRU01240"/>
    </source>
</evidence>
<evidence type="ECO:0000256" key="3">
    <source>
        <dbReference type="ARBA" id="ARBA00022801"/>
    </source>
</evidence>
<reference evidence="11 12" key="1">
    <citation type="submission" date="2017-10" db="EMBL/GenBank/DDBJ databases">
        <title>Draft genome of Longibacter Salinarum.</title>
        <authorList>
            <person name="Goh K.M."/>
            <person name="Shamsir M.S."/>
            <person name="Lim S.W."/>
        </authorList>
    </citation>
    <scope>NUCLEOTIDE SEQUENCE [LARGE SCALE GENOMIC DNA]</scope>
    <source>
        <strain evidence="11 12">KCTC 52045</strain>
    </source>
</reference>
<dbReference type="PROSITE" id="PS00137">
    <property type="entry name" value="SUBTILASE_HIS"/>
    <property type="match status" value="1"/>
</dbReference>
<feature type="region of interest" description="Disordered" evidence="8">
    <location>
        <begin position="523"/>
        <end position="565"/>
    </location>
</feature>
<dbReference type="Gene3D" id="3.40.50.200">
    <property type="entry name" value="Peptidase S8/S53 domain"/>
    <property type="match status" value="1"/>
</dbReference>
<dbReference type="GO" id="GO:0004252">
    <property type="term" value="F:serine-type endopeptidase activity"/>
    <property type="evidence" value="ECO:0007669"/>
    <property type="project" value="UniProtKB-UniRule"/>
</dbReference>
<feature type="active site" description="Charge relay system" evidence="5 6">
    <location>
        <position position="165"/>
    </location>
</feature>
<dbReference type="OrthoDB" id="9792152at2"/>
<dbReference type="InterPro" id="IPR036852">
    <property type="entry name" value="Peptidase_S8/S53_dom_sf"/>
</dbReference>
<feature type="compositionally biased region" description="Polar residues" evidence="8">
    <location>
        <begin position="534"/>
        <end position="549"/>
    </location>
</feature>
<dbReference type="InterPro" id="IPR015500">
    <property type="entry name" value="Peptidase_S8_subtilisin-rel"/>
</dbReference>
<dbReference type="Pfam" id="PF00082">
    <property type="entry name" value="Peptidase_S8"/>
    <property type="match status" value="1"/>
</dbReference>
<evidence type="ECO:0000256" key="5">
    <source>
        <dbReference type="PIRSR" id="PIRSR615500-1"/>
    </source>
</evidence>
<name>A0A2A8CYV9_9BACT</name>
<evidence type="ECO:0000256" key="1">
    <source>
        <dbReference type="ARBA" id="ARBA00011073"/>
    </source>
</evidence>
<dbReference type="InterPro" id="IPR026444">
    <property type="entry name" value="Secre_tail"/>
</dbReference>